<dbReference type="RefSeq" id="WP_188648923.1">
    <property type="nucleotide sequence ID" value="NZ_BMHQ01000014.1"/>
</dbReference>
<keyword evidence="3 4" id="KW-0443">Lipid metabolism</keyword>
<dbReference type="Pfam" id="PF01734">
    <property type="entry name" value="Patatin"/>
    <property type="match status" value="1"/>
</dbReference>
<evidence type="ECO:0000313" key="6">
    <source>
        <dbReference type="EMBL" id="GGE27626.1"/>
    </source>
</evidence>
<dbReference type="SUPFAM" id="SSF52151">
    <property type="entry name" value="FabD/lysophospholipase-like"/>
    <property type="match status" value="1"/>
</dbReference>
<dbReference type="InterPro" id="IPR050301">
    <property type="entry name" value="NTE"/>
</dbReference>
<gene>
    <name evidence="6" type="ORF">GCM10011571_32310</name>
</gene>
<dbReference type="GO" id="GO:0016787">
    <property type="term" value="F:hydrolase activity"/>
    <property type="evidence" value="ECO:0007669"/>
    <property type="project" value="UniProtKB-UniRule"/>
</dbReference>
<dbReference type="InterPro" id="IPR002641">
    <property type="entry name" value="PNPLA_dom"/>
</dbReference>
<comment type="caution">
    <text evidence="6">The sequence shown here is derived from an EMBL/GenBank/DDBJ whole genome shotgun (WGS) entry which is preliminary data.</text>
</comment>
<dbReference type="EMBL" id="BMHQ01000014">
    <property type="protein sequence ID" value="GGE27626.1"/>
    <property type="molecule type" value="Genomic_DNA"/>
</dbReference>
<evidence type="ECO:0000256" key="4">
    <source>
        <dbReference type="PROSITE-ProRule" id="PRU01161"/>
    </source>
</evidence>
<dbReference type="InterPro" id="IPR016035">
    <property type="entry name" value="Acyl_Trfase/lysoPLipase"/>
</dbReference>
<feature type="short sequence motif" description="DGA/G" evidence="4">
    <location>
        <begin position="177"/>
        <end position="179"/>
    </location>
</feature>
<evidence type="ECO:0000256" key="3">
    <source>
        <dbReference type="ARBA" id="ARBA00023098"/>
    </source>
</evidence>
<protein>
    <submittedName>
        <fullName evidence="6">Patatin</fullName>
    </submittedName>
</protein>
<keyword evidence="1 4" id="KW-0378">Hydrolase</keyword>
<dbReference type="GO" id="GO:0016042">
    <property type="term" value="P:lipid catabolic process"/>
    <property type="evidence" value="ECO:0007669"/>
    <property type="project" value="UniProtKB-UniRule"/>
</dbReference>
<evidence type="ECO:0000256" key="2">
    <source>
        <dbReference type="ARBA" id="ARBA00022963"/>
    </source>
</evidence>
<dbReference type="PROSITE" id="PS51635">
    <property type="entry name" value="PNPLA"/>
    <property type="match status" value="1"/>
</dbReference>
<dbReference type="Gene3D" id="3.40.1090.10">
    <property type="entry name" value="Cytosolic phospholipase A2 catalytic domain"/>
    <property type="match status" value="1"/>
</dbReference>
<dbReference type="PANTHER" id="PTHR14226">
    <property type="entry name" value="NEUROPATHY TARGET ESTERASE/SWISS CHEESE D.MELANOGASTER"/>
    <property type="match status" value="1"/>
</dbReference>
<keyword evidence="2 4" id="KW-0442">Lipid degradation</keyword>
<accession>A0A8J2VL45</accession>
<feature type="short sequence motif" description="GXGXXG" evidence="4">
    <location>
        <begin position="10"/>
        <end position="15"/>
    </location>
</feature>
<evidence type="ECO:0000256" key="1">
    <source>
        <dbReference type="ARBA" id="ARBA00022801"/>
    </source>
</evidence>
<dbReference type="Proteomes" id="UP000625210">
    <property type="component" value="Unassembled WGS sequence"/>
</dbReference>
<dbReference type="PANTHER" id="PTHR14226:SF29">
    <property type="entry name" value="NEUROPATHY TARGET ESTERASE SWS"/>
    <property type="match status" value="1"/>
</dbReference>
<feature type="short sequence motif" description="GXSXG" evidence="4">
    <location>
        <begin position="37"/>
        <end position="41"/>
    </location>
</feature>
<feature type="active site" description="Proton acceptor" evidence="4">
    <location>
        <position position="177"/>
    </location>
</feature>
<feature type="domain" description="PNPLA" evidence="5">
    <location>
        <begin position="6"/>
        <end position="190"/>
    </location>
</feature>
<sequence length="283" mass="30241">MVTVGVALGGGGVAGCAHLGVLRALEEARISIHSIAGTSAGAIFAALYACGCTPVQMIQQLPQITRGTLDYDYSTLLRKLVRRGVKVQGLVKGRKLHQLVKGLIGDTLMSDVKIPLAIMAADLKQARPVIFASRPLIEPAPDADIVTDIRVADAVVASCSIPLIFKPFIHGDRVLVDGGLLENCPVNAVHALGADKVIAVDMTRADPVQTPFDSMLGVVKRAVSIVLAAQVKQLTGRANVVLRPEVHPENFLDFSKAVTCMEVGYSYTHKRIDEIRRSLQPDP</sequence>
<dbReference type="AlphaFoldDB" id="A0A8J2VL45"/>
<organism evidence="6 7">
    <name type="scientific">Marinithermofilum abyssi</name>
    <dbReference type="NCBI Taxonomy" id="1571185"/>
    <lineage>
        <taxon>Bacteria</taxon>
        <taxon>Bacillati</taxon>
        <taxon>Bacillota</taxon>
        <taxon>Bacilli</taxon>
        <taxon>Bacillales</taxon>
        <taxon>Thermoactinomycetaceae</taxon>
        <taxon>Marinithermofilum</taxon>
    </lineage>
</organism>
<proteinExistence type="predicted"/>
<reference evidence="6" key="2">
    <citation type="submission" date="2020-09" db="EMBL/GenBank/DDBJ databases">
        <authorList>
            <person name="Sun Q."/>
            <person name="Zhou Y."/>
        </authorList>
    </citation>
    <scope>NUCLEOTIDE SEQUENCE</scope>
    <source>
        <strain evidence="6">CGMCC 1.15179</strain>
    </source>
</reference>
<evidence type="ECO:0000259" key="5">
    <source>
        <dbReference type="PROSITE" id="PS51635"/>
    </source>
</evidence>
<evidence type="ECO:0000313" key="7">
    <source>
        <dbReference type="Proteomes" id="UP000625210"/>
    </source>
</evidence>
<reference evidence="6" key="1">
    <citation type="journal article" date="2014" name="Int. J. Syst. Evol. Microbiol.">
        <title>Complete genome sequence of Corynebacterium casei LMG S-19264T (=DSM 44701T), isolated from a smear-ripened cheese.</title>
        <authorList>
            <consortium name="US DOE Joint Genome Institute (JGI-PGF)"/>
            <person name="Walter F."/>
            <person name="Albersmeier A."/>
            <person name="Kalinowski J."/>
            <person name="Ruckert C."/>
        </authorList>
    </citation>
    <scope>NUCLEOTIDE SEQUENCE</scope>
    <source>
        <strain evidence="6">CGMCC 1.15179</strain>
    </source>
</reference>
<keyword evidence="7" id="KW-1185">Reference proteome</keyword>
<feature type="active site" description="Nucleophile" evidence="4">
    <location>
        <position position="39"/>
    </location>
</feature>
<name>A0A8J2VL45_9BACL</name>